<name>A0A1B8GW69_9PEZI</name>
<dbReference type="Proteomes" id="UP000091956">
    <property type="component" value="Unassembled WGS sequence"/>
</dbReference>
<evidence type="ECO:0000313" key="1">
    <source>
        <dbReference type="EMBL" id="OBU00092.1"/>
    </source>
</evidence>
<dbReference type="GeneID" id="28835222"/>
<reference evidence="1 2" key="1">
    <citation type="submission" date="2016-03" db="EMBL/GenBank/DDBJ databases">
        <title>Comparative genomics of Pseudogymnoascus destructans, the fungus causing white-nose syndrome of bats.</title>
        <authorList>
            <person name="Palmer J.M."/>
            <person name="Drees K.P."/>
            <person name="Foster J.T."/>
            <person name="Lindner D.L."/>
        </authorList>
    </citation>
    <scope>NUCLEOTIDE SEQUENCE [LARGE SCALE GENOMIC DNA]</scope>
    <source>
        <strain evidence="1 2">UAMH 10579</strain>
    </source>
</reference>
<evidence type="ECO:0000313" key="2">
    <source>
        <dbReference type="Proteomes" id="UP000091956"/>
    </source>
</evidence>
<protein>
    <submittedName>
        <fullName evidence="1">Uncharacterized protein</fullName>
    </submittedName>
</protein>
<organism evidence="1 2">
    <name type="scientific">Pseudogymnoascus verrucosus</name>
    <dbReference type="NCBI Taxonomy" id="342668"/>
    <lineage>
        <taxon>Eukaryota</taxon>
        <taxon>Fungi</taxon>
        <taxon>Dikarya</taxon>
        <taxon>Ascomycota</taxon>
        <taxon>Pezizomycotina</taxon>
        <taxon>Leotiomycetes</taxon>
        <taxon>Thelebolales</taxon>
        <taxon>Thelebolaceae</taxon>
        <taxon>Pseudogymnoascus</taxon>
    </lineage>
</organism>
<keyword evidence="2" id="KW-1185">Reference proteome</keyword>
<dbReference type="EMBL" id="KV460210">
    <property type="protein sequence ID" value="OBU00092.1"/>
    <property type="molecule type" value="Genomic_DNA"/>
</dbReference>
<reference evidence="2" key="2">
    <citation type="journal article" date="2018" name="Nat. Commun.">
        <title>Extreme sensitivity to ultraviolet light in the fungal pathogen causing white-nose syndrome of bats.</title>
        <authorList>
            <person name="Palmer J.M."/>
            <person name="Drees K.P."/>
            <person name="Foster J.T."/>
            <person name="Lindner D.L."/>
        </authorList>
    </citation>
    <scope>NUCLEOTIDE SEQUENCE [LARGE SCALE GENOMIC DNA]</scope>
    <source>
        <strain evidence="2">UAMH 10579</strain>
    </source>
</reference>
<accession>A0A1B8GW69</accession>
<dbReference type="AlphaFoldDB" id="A0A1B8GW69"/>
<proteinExistence type="predicted"/>
<gene>
    <name evidence="1" type="ORF">VE01_01836</name>
</gene>
<dbReference type="OrthoDB" id="3439910at2759"/>
<sequence length="125" mass="14711">MTSPSTPRRRQRLRDKTPAQLLRYVRRKLAIYDTAIASGQPVPPSFSARFEPNARRRSLRSFLFDEATYKEEVMLGRVRELRRYETMLRGLIELFERRQEVQDNLGRVESLVRRAGQEIDAAAWS</sequence>
<dbReference type="RefSeq" id="XP_018133824.1">
    <property type="nucleotide sequence ID" value="XM_018271351.2"/>
</dbReference>